<dbReference type="GeneID" id="14872230"/>
<reference evidence="2" key="1">
    <citation type="journal article" date="2011" name="Genome Res.">
        <title>Phylogeny-wide analysis of social amoeba genomes highlights ancient origins for complex intercellular communication.</title>
        <authorList>
            <person name="Heidel A.J."/>
            <person name="Lawal H.M."/>
            <person name="Felder M."/>
            <person name="Schilde C."/>
            <person name="Helps N.R."/>
            <person name="Tunggal B."/>
            <person name="Rivero F."/>
            <person name="John U."/>
            <person name="Schleicher M."/>
            <person name="Eichinger L."/>
            <person name="Platzer M."/>
            <person name="Noegel A.A."/>
            <person name="Schaap P."/>
            <person name="Gloeckner G."/>
        </authorList>
    </citation>
    <scope>NUCLEOTIDE SEQUENCE [LARGE SCALE GENOMIC DNA]</scope>
    <source>
        <strain evidence="2">SH3</strain>
    </source>
</reference>
<sequence>MSPSDVDGGYNALYDFLTCPLLNINHFKQMIAVKGVEPFTRRPINYYLARNPILRVDIALLRQVLVTLKQDLKVDVSQCYEFWMEAVRSNNIEFYQYMRDCGHIEFPTPQSDFGLLLIRLATTPNHLKEYVVDRHLIPLPRGTKVLEAVLQDCLAIDNNNNNVVDWLEKVDFKRIVETGDLEIYKVLESFQEKQQKKVEKLQTTKRNHTF</sequence>
<name>F4PVK5_CACFS</name>
<dbReference type="EMBL" id="GL883013">
    <property type="protein sequence ID" value="EGG20019.1"/>
    <property type="molecule type" value="Genomic_DNA"/>
</dbReference>
<accession>F4PVK5</accession>
<dbReference type="RefSeq" id="XP_004367002.1">
    <property type="nucleotide sequence ID" value="XM_004366945.1"/>
</dbReference>
<organism evidence="1 2">
    <name type="scientific">Cavenderia fasciculata</name>
    <name type="common">Slime mold</name>
    <name type="synonym">Dictyostelium fasciculatum</name>
    <dbReference type="NCBI Taxonomy" id="261658"/>
    <lineage>
        <taxon>Eukaryota</taxon>
        <taxon>Amoebozoa</taxon>
        <taxon>Evosea</taxon>
        <taxon>Eumycetozoa</taxon>
        <taxon>Dictyostelia</taxon>
        <taxon>Acytosteliales</taxon>
        <taxon>Cavenderiaceae</taxon>
        <taxon>Cavenderia</taxon>
    </lineage>
</organism>
<evidence type="ECO:0000313" key="1">
    <source>
        <dbReference type="EMBL" id="EGG20019.1"/>
    </source>
</evidence>
<evidence type="ECO:0000313" key="2">
    <source>
        <dbReference type="Proteomes" id="UP000007797"/>
    </source>
</evidence>
<proteinExistence type="predicted"/>
<dbReference type="AlphaFoldDB" id="F4PVK5"/>
<dbReference type="KEGG" id="dfa:DFA_07135"/>
<gene>
    <name evidence="1" type="ORF">DFA_07135</name>
</gene>
<dbReference type="Proteomes" id="UP000007797">
    <property type="component" value="Unassembled WGS sequence"/>
</dbReference>
<keyword evidence="2" id="KW-1185">Reference proteome</keyword>
<protein>
    <submittedName>
        <fullName evidence="1">Uncharacterized protein</fullName>
    </submittedName>
</protein>